<evidence type="ECO:0000313" key="3">
    <source>
        <dbReference type="Proteomes" id="UP000077266"/>
    </source>
</evidence>
<dbReference type="InParanoid" id="A0A165KTG9"/>
<proteinExistence type="predicted"/>
<evidence type="ECO:0000256" key="1">
    <source>
        <dbReference type="SAM" id="MobiDB-lite"/>
    </source>
</evidence>
<dbReference type="EMBL" id="KV425937">
    <property type="protein sequence ID" value="KZV96858.1"/>
    <property type="molecule type" value="Genomic_DNA"/>
</dbReference>
<feature type="compositionally biased region" description="Basic residues" evidence="1">
    <location>
        <begin position="1"/>
        <end position="10"/>
    </location>
</feature>
<dbReference type="Proteomes" id="UP000077266">
    <property type="component" value="Unassembled WGS sequence"/>
</dbReference>
<accession>A0A165KTG9</accession>
<feature type="region of interest" description="Disordered" evidence="1">
    <location>
        <begin position="1"/>
        <end position="58"/>
    </location>
</feature>
<dbReference type="AlphaFoldDB" id="A0A165KTG9"/>
<sequence length="369" mass="39438">MSRRSRKRKDAQRAEAAVTASDTSPSVTLPTTTSSSPLFSFAGQPSGCLDRPARPRNKPRLSFQKGEIVWARVSVDAVVGRIAEAVEDVFLKADATAGCLSDDDLDANAPGAVASDNAPVTGPNYALRPCIVSHQSGKKLFVIVLASFRGNPIESVSGLARFFCVAMGEAARDEDALAGRPFLESTPPWAHPDGRNCYAIAFLVETKTYYVSRQRNFRLVEGFETFSAWMNERLDDLDALPNDGGRALLASYLQDKDPLDTPPEYPPAVAWNDVAASATSWVLSSPLSWTGSAMSSSSYAPSLLSVLGLNPNAAEFRPSSMAGASVMGAIDQGLSYRSRNVLQDLPGVLRTNAACKSSAEDGKENVPLN</sequence>
<reference evidence="2 3" key="1">
    <citation type="journal article" date="2016" name="Mol. Biol. Evol.">
        <title>Comparative Genomics of Early-Diverging Mushroom-Forming Fungi Provides Insights into the Origins of Lignocellulose Decay Capabilities.</title>
        <authorList>
            <person name="Nagy L.G."/>
            <person name="Riley R."/>
            <person name="Tritt A."/>
            <person name="Adam C."/>
            <person name="Daum C."/>
            <person name="Floudas D."/>
            <person name="Sun H."/>
            <person name="Yadav J.S."/>
            <person name="Pangilinan J."/>
            <person name="Larsson K.H."/>
            <person name="Matsuura K."/>
            <person name="Barry K."/>
            <person name="Labutti K."/>
            <person name="Kuo R."/>
            <person name="Ohm R.A."/>
            <person name="Bhattacharya S.S."/>
            <person name="Shirouzu T."/>
            <person name="Yoshinaga Y."/>
            <person name="Martin F.M."/>
            <person name="Grigoriev I.V."/>
            <person name="Hibbett D.S."/>
        </authorList>
    </citation>
    <scope>NUCLEOTIDE SEQUENCE [LARGE SCALE GENOMIC DNA]</scope>
    <source>
        <strain evidence="2 3">HHB12029</strain>
    </source>
</reference>
<name>A0A165KTG9_EXIGL</name>
<evidence type="ECO:0000313" key="2">
    <source>
        <dbReference type="EMBL" id="KZV96858.1"/>
    </source>
</evidence>
<feature type="compositionally biased region" description="Low complexity" evidence="1">
    <location>
        <begin position="23"/>
        <end position="41"/>
    </location>
</feature>
<gene>
    <name evidence="2" type="ORF">EXIGLDRAFT_833278</name>
</gene>
<organism evidence="2 3">
    <name type="scientific">Exidia glandulosa HHB12029</name>
    <dbReference type="NCBI Taxonomy" id="1314781"/>
    <lineage>
        <taxon>Eukaryota</taxon>
        <taxon>Fungi</taxon>
        <taxon>Dikarya</taxon>
        <taxon>Basidiomycota</taxon>
        <taxon>Agaricomycotina</taxon>
        <taxon>Agaricomycetes</taxon>
        <taxon>Auriculariales</taxon>
        <taxon>Exidiaceae</taxon>
        <taxon>Exidia</taxon>
    </lineage>
</organism>
<keyword evidence="3" id="KW-1185">Reference proteome</keyword>
<protein>
    <submittedName>
        <fullName evidence="2">Uncharacterized protein</fullName>
    </submittedName>
</protein>